<dbReference type="HAMAP" id="MF_01031">
    <property type="entry name" value="LeuD_type1"/>
    <property type="match status" value="1"/>
</dbReference>
<dbReference type="FunFam" id="3.20.19.10:FF:000003">
    <property type="entry name" value="3-isopropylmalate dehydratase small subunit"/>
    <property type="match status" value="1"/>
</dbReference>
<dbReference type="GO" id="GO:0003861">
    <property type="term" value="F:3-isopropylmalate dehydratase activity"/>
    <property type="evidence" value="ECO:0007669"/>
    <property type="project" value="UniProtKB-UniRule"/>
</dbReference>
<comment type="function">
    <text evidence="2 10">Catalyzes the isomerization between 2-isopropylmalate and 3-isopropylmalate, via the formation of 2-isopropylmaleate.</text>
</comment>
<keyword evidence="9 10" id="KW-0100">Branched-chain amino acid biosynthesis</keyword>
<comment type="pathway">
    <text evidence="3 10">Amino-acid biosynthesis; L-leucine biosynthesis; L-leucine from 3-methyl-2-oxobutanoate: step 2/4.</text>
</comment>
<gene>
    <name evidence="10" type="primary">leuD</name>
    <name evidence="12" type="ORF">pgond44_01898</name>
</gene>
<dbReference type="PANTHER" id="PTHR43345:SF5">
    <property type="entry name" value="3-ISOPROPYLMALATE DEHYDRATASE SMALL SUBUNIT"/>
    <property type="match status" value="1"/>
</dbReference>
<dbReference type="UniPathway" id="UPA00048">
    <property type="reaction ID" value="UER00071"/>
</dbReference>
<evidence type="ECO:0000313" key="12">
    <source>
        <dbReference type="EMBL" id="EMY82412.1"/>
    </source>
</evidence>
<feature type="domain" description="Aconitase A/isopropylmalate dehydratase small subunit swivel" evidence="11">
    <location>
        <begin position="1"/>
        <end position="121"/>
    </location>
</feature>
<dbReference type="GO" id="GO:0009316">
    <property type="term" value="C:3-isopropylmalate dehydratase complex"/>
    <property type="evidence" value="ECO:0007669"/>
    <property type="project" value="InterPro"/>
</dbReference>
<dbReference type="InterPro" id="IPR015928">
    <property type="entry name" value="Aconitase/3IPM_dehydase_swvl"/>
</dbReference>
<name>N1WZ01_9FLAO</name>
<keyword evidence="8 10" id="KW-0456">Lyase</keyword>
<evidence type="ECO:0000259" key="11">
    <source>
        <dbReference type="Pfam" id="PF00694"/>
    </source>
</evidence>
<dbReference type="AlphaFoldDB" id="N1WZ01"/>
<evidence type="ECO:0000256" key="6">
    <source>
        <dbReference type="ARBA" id="ARBA00022430"/>
    </source>
</evidence>
<dbReference type="InterPro" id="IPR050075">
    <property type="entry name" value="LeuD"/>
</dbReference>
<dbReference type="SUPFAM" id="SSF52016">
    <property type="entry name" value="LeuD/IlvD-like"/>
    <property type="match status" value="1"/>
</dbReference>
<evidence type="ECO:0000313" key="13">
    <source>
        <dbReference type="Proteomes" id="UP000012317"/>
    </source>
</evidence>
<reference evidence="12 13" key="1">
    <citation type="journal article" date="2014" name="Genome Biol. Evol.">
        <title>Extensive gene acquisition in the extremely psychrophilic bacterial species Psychroflexus torquis and the link to sea-ice ecosystem specialism.</title>
        <authorList>
            <person name="Feng S."/>
            <person name="Powell S.M."/>
            <person name="Wilson R."/>
            <person name="Bowman J.P."/>
        </authorList>
    </citation>
    <scope>NUCLEOTIDE SEQUENCE [LARGE SCALE GENOMIC DNA]</scope>
    <source>
        <strain evidence="12 13">ACAM 44</strain>
    </source>
</reference>
<evidence type="ECO:0000256" key="10">
    <source>
        <dbReference type="HAMAP-Rule" id="MF_01031"/>
    </source>
</evidence>
<comment type="caution">
    <text evidence="12">The sequence shown here is derived from an EMBL/GenBank/DDBJ whole genome shotgun (WGS) entry which is preliminary data.</text>
</comment>
<dbReference type="NCBIfam" id="TIGR00171">
    <property type="entry name" value="leuD"/>
    <property type="match status" value="1"/>
</dbReference>
<dbReference type="PATRIC" id="fig|1189619.4.peg.398"/>
<dbReference type="eggNOG" id="COG0066">
    <property type="taxonomic scope" value="Bacteria"/>
</dbReference>
<dbReference type="PANTHER" id="PTHR43345">
    <property type="entry name" value="3-ISOPROPYLMALATE DEHYDRATASE SMALL SUBUNIT 2-RELATED-RELATED"/>
    <property type="match status" value="1"/>
</dbReference>
<evidence type="ECO:0000256" key="8">
    <source>
        <dbReference type="ARBA" id="ARBA00023239"/>
    </source>
</evidence>
<dbReference type="InterPro" id="IPR000573">
    <property type="entry name" value="AconitaseA/IPMdHydase_ssu_swvl"/>
</dbReference>
<evidence type="ECO:0000256" key="7">
    <source>
        <dbReference type="ARBA" id="ARBA00022605"/>
    </source>
</evidence>
<evidence type="ECO:0000256" key="2">
    <source>
        <dbReference type="ARBA" id="ARBA00002695"/>
    </source>
</evidence>
<keyword evidence="6 10" id="KW-0432">Leucine biosynthesis</keyword>
<comment type="similarity">
    <text evidence="4 10">Belongs to the LeuD family. LeuD type 1 subfamily.</text>
</comment>
<dbReference type="InterPro" id="IPR033940">
    <property type="entry name" value="IPMI_Swivel"/>
</dbReference>
<dbReference type="NCBIfam" id="NF002458">
    <property type="entry name" value="PRK01641.1"/>
    <property type="match status" value="1"/>
</dbReference>
<dbReference type="InterPro" id="IPR004431">
    <property type="entry name" value="3-IsopropMal_deHydase_ssu"/>
</dbReference>
<dbReference type="STRING" id="1189619.pgond44_01898"/>
<dbReference type="RefSeq" id="WP_003435575.1">
    <property type="nucleotide sequence ID" value="NZ_APLF01000002.1"/>
</dbReference>
<evidence type="ECO:0000256" key="1">
    <source>
        <dbReference type="ARBA" id="ARBA00000491"/>
    </source>
</evidence>
<organism evidence="12 13">
    <name type="scientific">Psychroflexus gondwanensis ACAM 44</name>
    <dbReference type="NCBI Taxonomy" id="1189619"/>
    <lineage>
        <taxon>Bacteria</taxon>
        <taxon>Pseudomonadati</taxon>
        <taxon>Bacteroidota</taxon>
        <taxon>Flavobacteriia</taxon>
        <taxon>Flavobacteriales</taxon>
        <taxon>Flavobacteriaceae</taxon>
        <taxon>Psychroflexus</taxon>
    </lineage>
</organism>
<comment type="subunit">
    <text evidence="5 10">Heterodimer of LeuC and LeuD.</text>
</comment>
<dbReference type="EC" id="4.2.1.33" evidence="10"/>
<dbReference type="Proteomes" id="UP000012317">
    <property type="component" value="Unassembled WGS sequence"/>
</dbReference>
<sequence length="201" mass="23039">MEKFTTLNSRAIPLDIENVDTDQIIPARFLKTTSREGFGENFFRDWKYDKNGSERSDFVLNDKRYSGRVLIAGDNFGCGSSREHAAWALSDYGFKGIVSSFFADIFKGNALNNGLLPIQVSPDFLKDIMKLISEKPETRVSVDLESQSISIENSKLKESFKIDTYKKTCMINGYDDIDFLLSKKDKIEHFENQRKLLNVYD</sequence>
<dbReference type="Gene3D" id="3.20.19.10">
    <property type="entry name" value="Aconitase, domain 4"/>
    <property type="match status" value="1"/>
</dbReference>
<accession>N1WZ01</accession>
<dbReference type="EMBL" id="APLF01000002">
    <property type="protein sequence ID" value="EMY82412.1"/>
    <property type="molecule type" value="Genomic_DNA"/>
</dbReference>
<evidence type="ECO:0000256" key="4">
    <source>
        <dbReference type="ARBA" id="ARBA00009845"/>
    </source>
</evidence>
<evidence type="ECO:0000256" key="9">
    <source>
        <dbReference type="ARBA" id="ARBA00023304"/>
    </source>
</evidence>
<comment type="catalytic activity">
    <reaction evidence="1 10">
        <text>(2R,3S)-3-isopropylmalate = (2S)-2-isopropylmalate</text>
        <dbReference type="Rhea" id="RHEA:32287"/>
        <dbReference type="ChEBI" id="CHEBI:1178"/>
        <dbReference type="ChEBI" id="CHEBI:35121"/>
        <dbReference type="EC" id="4.2.1.33"/>
    </reaction>
</comment>
<evidence type="ECO:0000256" key="3">
    <source>
        <dbReference type="ARBA" id="ARBA00004729"/>
    </source>
</evidence>
<keyword evidence="13" id="KW-1185">Reference proteome</keyword>
<evidence type="ECO:0000256" key="5">
    <source>
        <dbReference type="ARBA" id="ARBA00011271"/>
    </source>
</evidence>
<dbReference type="Pfam" id="PF00694">
    <property type="entry name" value="Aconitase_C"/>
    <property type="match status" value="1"/>
</dbReference>
<protein>
    <recommendedName>
        <fullName evidence="10">3-isopropylmalate dehydratase small subunit</fullName>
        <ecNumber evidence="10">4.2.1.33</ecNumber>
    </recommendedName>
    <alternativeName>
        <fullName evidence="10">Alpha-IPM isomerase</fullName>
        <shortName evidence="10">IPMI</shortName>
    </alternativeName>
    <alternativeName>
        <fullName evidence="10">Isopropylmalate isomerase</fullName>
    </alternativeName>
</protein>
<dbReference type="CDD" id="cd01577">
    <property type="entry name" value="IPMI_Swivel"/>
    <property type="match status" value="1"/>
</dbReference>
<proteinExistence type="inferred from homology"/>
<keyword evidence="7 10" id="KW-0028">Amino-acid biosynthesis</keyword>
<dbReference type="GO" id="GO:0009098">
    <property type="term" value="P:L-leucine biosynthetic process"/>
    <property type="evidence" value="ECO:0007669"/>
    <property type="project" value="UniProtKB-UniRule"/>
</dbReference>